<evidence type="ECO:0000256" key="1">
    <source>
        <dbReference type="SAM" id="MobiDB-lite"/>
    </source>
</evidence>
<sequence>MAITRYTITTANAVHHVQVTHNKTIILIRVPPAIVHAKRTYCFCEQDHYDHTMTLRCQGPNGKNKGCPFSGFFHKEHAAYEHKQLGTLRAFGIRMRDNMSFCSACRDAYDAKTEELKEELKGVGWKVDKYRRCLETVGLRDWDVEVKEEGEDEGYYGGSERSSEEDLEGDSEWDSEGDLDEDSKGDSEGTLDSEGTMEAENVLEPKRFVHVGVL</sequence>
<reference evidence="4" key="2">
    <citation type="submission" date="2020-04" db="EMBL/GenBank/DDBJ databases">
        <authorList>
            <consortium name="NCBI Genome Project"/>
        </authorList>
    </citation>
    <scope>NUCLEOTIDE SEQUENCE</scope>
    <source>
        <strain evidence="4">CBS 304.34</strain>
    </source>
</reference>
<dbReference type="OrthoDB" id="10377899at2759"/>
<evidence type="ECO:0000313" key="3">
    <source>
        <dbReference type="Proteomes" id="UP000504636"/>
    </source>
</evidence>
<dbReference type="RefSeq" id="XP_033571323.1">
    <property type="nucleotide sequence ID" value="XM_033722425.1"/>
</dbReference>
<dbReference type="AlphaFoldDB" id="A0A6A6Y6Y7"/>
<evidence type="ECO:0000313" key="4">
    <source>
        <dbReference type="RefSeq" id="XP_033571323.1"/>
    </source>
</evidence>
<feature type="region of interest" description="Disordered" evidence="1">
    <location>
        <begin position="149"/>
        <end position="202"/>
    </location>
</feature>
<gene>
    <name evidence="2 4" type="ORF">BDZ99DRAFT_481491</name>
</gene>
<reference evidence="2 4" key="1">
    <citation type="journal article" date="2020" name="Stud. Mycol.">
        <title>101 Dothideomycetes genomes: a test case for predicting lifestyles and emergence of pathogens.</title>
        <authorList>
            <person name="Haridas S."/>
            <person name="Albert R."/>
            <person name="Binder M."/>
            <person name="Bloem J."/>
            <person name="Labutti K."/>
            <person name="Salamov A."/>
            <person name="Andreopoulos B."/>
            <person name="Baker S."/>
            <person name="Barry K."/>
            <person name="Bills G."/>
            <person name="Bluhm B."/>
            <person name="Cannon C."/>
            <person name="Castanera R."/>
            <person name="Culley D."/>
            <person name="Daum C."/>
            <person name="Ezra D."/>
            <person name="Gonzalez J."/>
            <person name="Henrissat B."/>
            <person name="Kuo A."/>
            <person name="Liang C."/>
            <person name="Lipzen A."/>
            <person name="Lutzoni F."/>
            <person name="Magnuson J."/>
            <person name="Mondo S."/>
            <person name="Nolan M."/>
            <person name="Ohm R."/>
            <person name="Pangilinan J."/>
            <person name="Park H.-J."/>
            <person name="Ramirez L."/>
            <person name="Alfaro M."/>
            <person name="Sun H."/>
            <person name="Tritt A."/>
            <person name="Yoshinaga Y."/>
            <person name="Zwiers L.-H."/>
            <person name="Turgeon B."/>
            <person name="Goodwin S."/>
            <person name="Spatafora J."/>
            <person name="Crous P."/>
            <person name="Grigoriev I."/>
        </authorList>
    </citation>
    <scope>NUCLEOTIDE SEQUENCE</scope>
    <source>
        <strain evidence="2 4">CBS 304.34</strain>
    </source>
</reference>
<proteinExistence type="predicted"/>
<accession>A0A6A6Y6Y7</accession>
<protein>
    <submittedName>
        <fullName evidence="2 4">Uncharacterized protein</fullName>
    </submittedName>
</protein>
<dbReference type="EMBL" id="MU003714">
    <property type="protein sequence ID" value="KAF2804359.1"/>
    <property type="molecule type" value="Genomic_DNA"/>
</dbReference>
<organism evidence="2">
    <name type="scientific">Mytilinidion resinicola</name>
    <dbReference type="NCBI Taxonomy" id="574789"/>
    <lineage>
        <taxon>Eukaryota</taxon>
        <taxon>Fungi</taxon>
        <taxon>Dikarya</taxon>
        <taxon>Ascomycota</taxon>
        <taxon>Pezizomycotina</taxon>
        <taxon>Dothideomycetes</taxon>
        <taxon>Pleosporomycetidae</taxon>
        <taxon>Mytilinidiales</taxon>
        <taxon>Mytilinidiaceae</taxon>
        <taxon>Mytilinidion</taxon>
    </lineage>
</organism>
<feature type="compositionally biased region" description="Acidic residues" evidence="1">
    <location>
        <begin position="188"/>
        <end position="197"/>
    </location>
</feature>
<feature type="compositionally biased region" description="Acidic residues" evidence="1">
    <location>
        <begin position="163"/>
        <end position="181"/>
    </location>
</feature>
<reference evidence="4" key="3">
    <citation type="submission" date="2025-04" db="UniProtKB">
        <authorList>
            <consortium name="RefSeq"/>
        </authorList>
    </citation>
    <scope>IDENTIFICATION</scope>
    <source>
        <strain evidence="4">CBS 304.34</strain>
    </source>
</reference>
<dbReference type="GeneID" id="54463318"/>
<evidence type="ECO:0000313" key="2">
    <source>
        <dbReference type="EMBL" id="KAF2804359.1"/>
    </source>
</evidence>
<name>A0A6A6Y6Y7_9PEZI</name>
<dbReference type="Proteomes" id="UP000504636">
    <property type="component" value="Unplaced"/>
</dbReference>
<keyword evidence="3" id="KW-1185">Reference proteome</keyword>